<gene>
    <name evidence="5" type="ORF">DSTB1V02_LOCUS4622</name>
</gene>
<evidence type="ECO:0000256" key="1">
    <source>
        <dbReference type="ARBA" id="ARBA00006885"/>
    </source>
</evidence>
<dbReference type="SUPFAM" id="SSF55961">
    <property type="entry name" value="Bet v1-like"/>
    <property type="match status" value="1"/>
</dbReference>
<feature type="non-terminal residue" evidence="5">
    <location>
        <position position="1"/>
    </location>
</feature>
<evidence type="ECO:0000313" key="6">
    <source>
        <dbReference type="Proteomes" id="UP000677054"/>
    </source>
</evidence>
<proteinExistence type="inferred from homology"/>
<dbReference type="InterPro" id="IPR023393">
    <property type="entry name" value="START-like_dom_sf"/>
</dbReference>
<organism evidence="5">
    <name type="scientific">Darwinula stevensoni</name>
    <dbReference type="NCBI Taxonomy" id="69355"/>
    <lineage>
        <taxon>Eukaryota</taxon>
        <taxon>Metazoa</taxon>
        <taxon>Ecdysozoa</taxon>
        <taxon>Arthropoda</taxon>
        <taxon>Crustacea</taxon>
        <taxon>Oligostraca</taxon>
        <taxon>Ostracoda</taxon>
        <taxon>Podocopa</taxon>
        <taxon>Podocopida</taxon>
        <taxon>Darwinulocopina</taxon>
        <taxon>Darwinuloidea</taxon>
        <taxon>Darwinulidae</taxon>
        <taxon>Darwinula</taxon>
    </lineage>
</organism>
<dbReference type="GO" id="GO:0048039">
    <property type="term" value="F:ubiquinone binding"/>
    <property type="evidence" value="ECO:0007669"/>
    <property type="project" value="InterPro"/>
</dbReference>
<reference evidence="5" key="1">
    <citation type="submission" date="2020-11" db="EMBL/GenBank/DDBJ databases">
        <authorList>
            <person name="Tran Van P."/>
        </authorList>
    </citation>
    <scope>NUCLEOTIDE SEQUENCE</scope>
</reference>
<feature type="domain" description="Coenzyme Q-binding protein COQ10 START" evidence="4">
    <location>
        <begin position="55"/>
        <end position="182"/>
    </location>
</feature>
<comment type="subunit">
    <text evidence="2">Interacts with coenzyme Q.</text>
</comment>
<evidence type="ECO:0000256" key="2">
    <source>
        <dbReference type="ARBA" id="ARBA00011814"/>
    </source>
</evidence>
<dbReference type="InterPro" id="IPR005031">
    <property type="entry name" value="COQ10_START"/>
</dbReference>
<name>A0A7R8X7A4_9CRUS</name>
<dbReference type="PANTHER" id="PTHR12901:SF10">
    <property type="entry name" value="COENZYME Q-BINDING PROTEIN COQ10, MITOCHONDRIAL"/>
    <property type="match status" value="1"/>
</dbReference>
<evidence type="ECO:0000256" key="3">
    <source>
        <dbReference type="ARBA" id="ARBA00024947"/>
    </source>
</evidence>
<dbReference type="AlphaFoldDB" id="A0A7R8X7A4"/>
<dbReference type="Gene3D" id="3.30.530.20">
    <property type="match status" value="1"/>
</dbReference>
<dbReference type="Proteomes" id="UP000677054">
    <property type="component" value="Unassembled WGS sequence"/>
</dbReference>
<sequence length="207" mass="23965">MLHGRVFIPTRLSGYEGRARAKTLTTPWNGVGRIRFFFSPAKSKKKEYSERRLLGYSMEQMFRVVAEIEHYKNFVPWCTQSDVVARRPGHITARMQVGFPPLSESYTSSITLTPPNLVRSECTDGWLFNYLIALWKFSPGMKTNPQTCTLDFSVAFEFRSALHSHFAQVFFNEVVRQNVNAFLKEARRRYGKECIKSQKPQVTTYVS</sequence>
<dbReference type="InterPro" id="IPR044996">
    <property type="entry name" value="COQ10-like"/>
</dbReference>
<keyword evidence="6" id="KW-1185">Reference proteome</keyword>
<dbReference type="GO" id="GO:0045333">
    <property type="term" value="P:cellular respiration"/>
    <property type="evidence" value="ECO:0007669"/>
    <property type="project" value="InterPro"/>
</dbReference>
<dbReference type="Pfam" id="PF03364">
    <property type="entry name" value="Polyketide_cyc"/>
    <property type="match status" value="1"/>
</dbReference>
<dbReference type="EMBL" id="LR900217">
    <property type="protein sequence ID" value="CAD7244735.1"/>
    <property type="molecule type" value="Genomic_DNA"/>
</dbReference>
<comment type="function">
    <text evidence="3">Required for the function of coenzyme Q in the respiratory chain. May serve as a chaperone or may be involved in the transport of Q6 from its site of synthesis to the catalytic sites of the respiratory complexes.</text>
</comment>
<dbReference type="EMBL" id="CAJPEV010000700">
    <property type="protein sequence ID" value="CAG0887724.1"/>
    <property type="molecule type" value="Genomic_DNA"/>
</dbReference>
<accession>A0A7R8X7A4</accession>
<evidence type="ECO:0000259" key="4">
    <source>
        <dbReference type="Pfam" id="PF03364"/>
    </source>
</evidence>
<evidence type="ECO:0000313" key="5">
    <source>
        <dbReference type="EMBL" id="CAD7244735.1"/>
    </source>
</evidence>
<protein>
    <recommendedName>
        <fullName evidence="4">Coenzyme Q-binding protein COQ10 START domain-containing protein</fullName>
    </recommendedName>
</protein>
<dbReference type="PANTHER" id="PTHR12901">
    <property type="entry name" value="SPERM PROTEIN HOMOLOG"/>
    <property type="match status" value="1"/>
</dbReference>
<dbReference type="CDD" id="cd07813">
    <property type="entry name" value="COQ10p_like"/>
    <property type="match status" value="1"/>
</dbReference>
<dbReference type="OrthoDB" id="292693at2759"/>
<comment type="similarity">
    <text evidence="1">Belongs to the COQ10 family.</text>
</comment>
<dbReference type="GO" id="GO:0005739">
    <property type="term" value="C:mitochondrion"/>
    <property type="evidence" value="ECO:0007669"/>
    <property type="project" value="TreeGrafter"/>
</dbReference>